<evidence type="ECO:0000259" key="6">
    <source>
        <dbReference type="Pfam" id="PF02278"/>
    </source>
</evidence>
<feature type="domain" description="Polysaccharide lyase family 8 C-terminal" evidence="7">
    <location>
        <begin position="712"/>
        <end position="770"/>
    </location>
</feature>
<dbReference type="Pfam" id="PF02884">
    <property type="entry name" value="Lyase_8_C"/>
    <property type="match status" value="1"/>
</dbReference>
<evidence type="ECO:0000256" key="5">
    <source>
        <dbReference type="SAM" id="MobiDB-lite"/>
    </source>
</evidence>
<evidence type="ECO:0000256" key="2">
    <source>
        <dbReference type="ARBA" id="ARBA00022729"/>
    </source>
</evidence>
<dbReference type="SUPFAM" id="SSF49863">
    <property type="entry name" value="Hyaluronate lyase-like, C-terminal domain"/>
    <property type="match status" value="1"/>
</dbReference>
<keyword evidence="2" id="KW-0732">Signal</keyword>
<dbReference type="InterPro" id="IPR004103">
    <property type="entry name" value="Lyase_8_C"/>
</dbReference>
<evidence type="ECO:0000259" key="7">
    <source>
        <dbReference type="Pfam" id="PF02884"/>
    </source>
</evidence>
<comment type="similarity">
    <text evidence="1">Belongs to the polysaccharide lyase 8 family.</text>
</comment>
<evidence type="ECO:0000259" key="8">
    <source>
        <dbReference type="Pfam" id="PF08124"/>
    </source>
</evidence>
<dbReference type="InterPro" id="IPR011071">
    <property type="entry name" value="Lyase_8-like_C"/>
</dbReference>
<dbReference type="Gene3D" id="1.50.10.100">
    <property type="entry name" value="Chondroitin AC/alginate lyase"/>
    <property type="match status" value="1"/>
</dbReference>
<keyword evidence="3 9" id="KW-0456">Lyase</keyword>
<reference evidence="9" key="1">
    <citation type="journal article" date="2014" name="Int. J. Syst. Evol. Microbiol.">
        <title>Complete genome sequence of Corynebacterium casei LMG S-19264T (=DSM 44701T), isolated from a smear-ripened cheese.</title>
        <authorList>
            <consortium name="US DOE Joint Genome Institute (JGI-PGF)"/>
            <person name="Walter F."/>
            <person name="Albersmeier A."/>
            <person name="Kalinowski J."/>
            <person name="Ruckert C."/>
        </authorList>
    </citation>
    <scope>NUCLEOTIDE SEQUENCE</scope>
    <source>
        <strain evidence="9">CGMCC 4.7201</strain>
    </source>
</reference>
<evidence type="ECO:0000313" key="9">
    <source>
        <dbReference type="EMBL" id="GGO97666.1"/>
    </source>
</evidence>
<dbReference type="AlphaFoldDB" id="A0A918E1Y9"/>
<sequence length="988" mass="103408">MVAAAGALALAALPGGRARAAGRASSAADVYSELLNRWTGVLVGTDAPLADADYTAAVRAQDRASGGWLATLRTGAGRTTPWDDLPLGSASANVTAVANRLRAIALSFATPASALHRNAEAAASLAAGVGLLHDAAYHAGQKEYGNWWDWEIGTSKALGDTCVLLGEALPADTLGEVMAAIDHFVPDPRRMLDDSLVSTGANRVDLCRAVAVRGALGRSPERLSLASSSLAGVLDPVLIGDGFHPDGSFVMHTWVAYPGTYGEVLVRGMAELMRLLAGTQWEVAANERQRIVSVVEETFVPFLNGGLVADCVRGRAISRTGERDADDGFLLAVDVLNLAGALRAGALRAGDGAVAGDGSAVAAGARSPLDAGARSPLDATTARRLRGLAKGWLRANTWRPLSTRQPVQIAVVVPVLADDSTPPVEAPPGHFPFPDMERFAHRRPGWAMTLALNSDRVARYEYMNEENARGWHTGDGMAQLHLDADPFHYTDGYWPTVDAKRLPGTTVDTTPLAPGQGGDNDHEPLTGTRWSGGVRLGSFGMASIGLTGIASPLTARKSWLFLDDAVVVAGSAITASGGRRVETVIENRRTEAAPTTHPGWAHLAGVGGYVLLRERPKRPERPSAGAARSLPERPSAGAARSLPELRSLSEVRTGAWRDLNKGGPTTPVTRPYTTLWLDHGADPSDASYACLQLPAASLSTTAARAEAPGVEVVALTPTVHAFRAAPGLTAAVFFAPGSAAGITVDAPCSVLVLEDGAEVRVAVSDPSRTSPLVTVTLAEPAHATLTASDDGVAVLSTSPARLLVETGARHGATLAATLRRGRSPHHGRLHRLTPVTDATVRDGEVDSTSPLLTVSATSTACLTFDLTRVHRPVRRARLWLYGRIPDDPATRADDMLQTLLRAHGPVAEDRATPGPGPALGQGWATTYPDWFSFDVTGAVRAAAATAVGRGCLKLAVTPAGAEGGEIHEARIHSRENPAHPPLLHLITD</sequence>
<dbReference type="GO" id="GO:0016837">
    <property type="term" value="F:carbon-oxygen lyase activity, acting on polysaccharides"/>
    <property type="evidence" value="ECO:0007669"/>
    <property type="project" value="UniProtKB-ARBA"/>
</dbReference>
<dbReference type="Gene3D" id="2.60.220.10">
    <property type="entry name" value="Polysaccharide lyase family 8-like, C-terminal"/>
    <property type="match status" value="1"/>
</dbReference>
<dbReference type="GO" id="GO:0030246">
    <property type="term" value="F:carbohydrate binding"/>
    <property type="evidence" value="ECO:0007669"/>
    <property type="project" value="InterPro"/>
</dbReference>
<feature type="active site" evidence="4">
    <location>
        <position position="315"/>
    </location>
</feature>
<dbReference type="PANTHER" id="PTHR38481">
    <property type="entry name" value="HYALURONATE LYASE"/>
    <property type="match status" value="1"/>
</dbReference>
<dbReference type="Gene3D" id="2.70.98.10">
    <property type="match status" value="1"/>
</dbReference>
<feature type="active site" evidence="4">
    <location>
        <position position="261"/>
    </location>
</feature>
<dbReference type="SUPFAM" id="SSF48230">
    <property type="entry name" value="Chondroitin AC/alginate lyase"/>
    <property type="match status" value="1"/>
</dbReference>
<dbReference type="GO" id="GO:0005975">
    <property type="term" value="P:carbohydrate metabolic process"/>
    <property type="evidence" value="ECO:0007669"/>
    <property type="project" value="InterPro"/>
</dbReference>
<evidence type="ECO:0000256" key="1">
    <source>
        <dbReference type="ARBA" id="ARBA00006699"/>
    </source>
</evidence>
<dbReference type="Pfam" id="PF08124">
    <property type="entry name" value="Lyase_8_N"/>
    <property type="match status" value="1"/>
</dbReference>
<evidence type="ECO:0000256" key="3">
    <source>
        <dbReference type="ARBA" id="ARBA00023239"/>
    </source>
</evidence>
<dbReference type="EMBL" id="BMMS01000034">
    <property type="protein sequence ID" value="GGO97666.1"/>
    <property type="molecule type" value="Genomic_DNA"/>
</dbReference>
<feature type="active site" evidence="4">
    <location>
        <position position="252"/>
    </location>
</feature>
<gene>
    <name evidence="9" type="ORF">GCM10012280_60020</name>
</gene>
<dbReference type="InterPro" id="IPR012970">
    <property type="entry name" value="Lyase_8_alpha_N"/>
</dbReference>
<comment type="caution">
    <text evidence="9">The sequence shown here is derived from an EMBL/GenBank/DDBJ whole genome shotgun (WGS) entry which is preliminary data.</text>
</comment>
<organism evidence="9 10">
    <name type="scientific">Wenjunlia tyrosinilytica</name>
    <dbReference type="NCBI Taxonomy" id="1544741"/>
    <lineage>
        <taxon>Bacteria</taxon>
        <taxon>Bacillati</taxon>
        <taxon>Actinomycetota</taxon>
        <taxon>Actinomycetes</taxon>
        <taxon>Kitasatosporales</taxon>
        <taxon>Streptomycetaceae</taxon>
        <taxon>Wenjunlia</taxon>
    </lineage>
</organism>
<dbReference type="RefSeq" id="WP_189134969.1">
    <property type="nucleotide sequence ID" value="NZ_BMMS01000034.1"/>
</dbReference>
<evidence type="ECO:0000256" key="4">
    <source>
        <dbReference type="PIRSR" id="PIRSR638970-1"/>
    </source>
</evidence>
<dbReference type="Proteomes" id="UP000641932">
    <property type="component" value="Unassembled WGS sequence"/>
</dbReference>
<evidence type="ECO:0000313" key="10">
    <source>
        <dbReference type="Proteomes" id="UP000641932"/>
    </source>
</evidence>
<dbReference type="SUPFAM" id="SSF74650">
    <property type="entry name" value="Galactose mutarotase-like"/>
    <property type="match status" value="2"/>
</dbReference>
<accession>A0A918E1Y9</accession>
<keyword evidence="10" id="KW-1185">Reference proteome</keyword>
<reference evidence="9" key="2">
    <citation type="submission" date="2020-09" db="EMBL/GenBank/DDBJ databases">
        <authorList>
            <person name="Sun Q."/>
            <person name="Zhou Y."/>
        </authorList>
    </citation>
    <scope>NUCLEOTIDE SEQUENCE</scope>
    <source>
        <strain evidence="9">CGMCC 4.7201</strain>
    </source>
</reference>
<dbReference type="InterPro" id="IPR038970">
    <property type="entry name" value="Lyase_8"/>
</dbReference>
<dbReference type="InterPro" id="IPR008929">
    <property type="entry name" value="Chondroitin_lyas"/>
</dbReference>
<proteinExistence type="inferred from homology"/>
<dbReference type="InterPro" id="IPR003159">
    <property type="entry name" value="Lyase_8_central_dom"/>
</dbReference>
<dbReference type="Pfam" id="PF02278">
    <property type="entry name" value="Lyase_8"/>
    <property type="match status" value="1"/>
</dbReference>
<dbReference type="GO" id="GO:0005576">
    <property type="term" value="C:extracellular region"/>
    <property type="evidence" value="ECO:0007669"/>
    <property type="project" value="InterPro"/>
</dbReference>
<dbReference type="InterPro" id="IPR011013">
    <property type="entry name" value="Gal_mutarotase_sf_dom"/>
</dbReference>
<name>A0A918E1Y9_9ACTN</name>
<feature type="domain" description="Polysaccharide lyase family 8 central" evidence="6">
    <location>
        <begin position="433"/>
        <end position="697"/>
    </location>
</feature>
<feature type="region of interest" description="Disordered" evidence="5">
    <location>
        <begin position="617"/>
        <end position="644"/>
    </location>
</feature>
<dbReference type="InterPro" id="IPR014718">
    <property type="entry name" value="GH-type_carb-bd"/>
</dbReference>
<dbReference type="CDD" id="cd01083">
    <property type="entry name" value="GAG_Lyase"/>
    <property type="match status" value="1"/>
</dbReference>
<dbReference type="PANTHER" id="PTHR38481:SF1">
    <property type="entry name" value="HYALURONATE LYASE"/>
    <property type="match status" value="1"/>
</dbReference>
<protein>
    <submittedName>
        <fullName evidence="9">Lyase</fullName>
    </submittedName>
</protein>
<feature type="domain" description="Polysaccharide lyase 8 N-terminal alpha-helical" evidence="8">
    <location>
        <begin position="38"/>
        <end position="340"/>
    </location>
</feature>